<gene>
    <name evidence="2" type="ORF">TVY486_0404420</name>
</gene>
<accession>G0TUY7</accession>
<proteinExistence type="predicted"/>
<keyword evidence="1" id="KW-0812">Transmembrane</keyword>
<name>G0TUY7_TRYVY</name>
<evidence type="ECO:0000256" key="1">
    <source>
        <dbReference type="SAM" id="Phobius"/>
    </source>
</evidence>
<evidence type="ECO:0008006" key="3">
    <source>
        <dbReference type="Google" id="ProtNLM"/>
    </source>
</evidence>
<organism evidence="2">
    <name type="scientific">Trypanosoma vivax (strain Y486)</name>
    <dbReference type="NCBI Taxonomy" id="1055687"/>
    <lineage>
        <taxon>Eukaryota</taxon>
        <taxon>Discoba</taxon>
        <taxon>Euglenozoa</taxon>
        <taxon>Kinetoplastea</taxon>
        <taxon>Metakinetoplastina</taxon>
        <taxon>Trypanosomatida</taxon>
        <taxon>Trypanosomatidae</taxon>
        <taxon>Trypanosoma</taxon>
        <taxon>Duttonella</taxon>
    </lineage>
</organism>
<dbReference type="VEuPathDB" id="TriTrypDB:TvY486_0404420"/>
<dbReference type="EMBL" id="HE573020">
    <property type="protein sequence ID" value="CCC47774.1"/>
    <property type="molecule type" value="Genomic_DNA"/>
</dbReference>
<dbReference type="OMA" id="ERNMYIH"/>
<feature type="transmembrane region" description="Helical" evidence="1">
    <location>
        <begin position="12"/>
        <end position="31"/>
    </location>
</feature>
<dbReference type="AlphaFoldDB" id="G0TUY7"/>
<feature type="transmembrane region" description="Helical" evidence="1">
    <location>
        <begin position="43"/>
        <end position="65"/>
    </location>
</feature>
<reference evidence="2" key="1">
    <citation type="journal article" date="2012" name="Proc. Natl. Acad. Sci. U.S.A.">
        <title>Antigenic diversity is generated by distinct evolutionary mechanisms in African trypanosome species.</title>
        <authorList>
            <person name="Jackson A.P."/>
            <person name="Berry A."/>
            <person name="Aslett M."/>
            <person name="Allison H.C."/>
            <person name="Burton P."/>
            <person name="Vavrova-Anderson J."/>
            <person name="Brown R."/>
            <person name="Browne H."/>
            <person name="Corton N."/>
            <person name="Hauser H."/>
            <person name="Gamble J."/>
            <person name="Gilderthorp R."/>
            <person name="Marcello L."/>
            <person name="McQuillan J."/>
            <person name="Otto T.D."/>
            <person name="Quail M.A."/>
            <person name="Sanders M.J."/>
            <person name="van Tonder A."/>
            <person name="Ginger M.L."/>
            <person name="Field M.C."/>
            <person name="Barry J.D."/>
            <person name="Hertz-Fowler C."/>
            <person name="Berriman M."/>
        </authorList>
    </citation>
    <scope>NUCLEOTIDE SEQUENCE</scope>
    <source>
        <strain evidence="2">Y486</strain>
    </source>
</reference>
<protein>
    <recommendedName>
        <fullName evidence="3">BAP29/BAP31 transmembrane domain-containing protein</fullName>
    </recommendedName>
</protein>
<keyword evidence="1" id="KW-1133">Transmembrane helix</keyword>
<feature type="transmembrane region" description="Helical" evidence="1">
    <location>
        <begin position="101"/>
        <end position="118"/>
    </location>
</feature>
<sequence>MVSALTFEVNFLIIPAFVIFVLFVIPIPILSRTMCRLVGFVERIHFGGVSILLATTVLLFIGSALQFLEWRNKYGAGKPRFSDLSLEVDWEGRKWRHERNMYIHILAVVLCAAVMKFARLHDRLQRKEK</sequence>
<keyword evidence="1" id="KW-0472">Membrane</keyword>
<evidence type="ECO:0000313" key="2">
    <source>
        <dbReference type="EMBL" id="CCC47774.1"/>
    </source>
</evidence>